<keyword evidence="3" id="KW-0326">Glycosidase</keyword>
<dbReference type="Proteomes" id="UP000677413">
    <property type="component" value="Unassembled WGS sequence"/>
</dbReference>
<name>A0A940Y566_9ACTN</name>
<accession>A0A940Y566</accession>
<dbReference type="InterPro" id="IPR054491">
    <property type="entry name" value="MGH1-like_GH"/>
</dbReference>
<dbReference type="Pfam" id="PF22422">
    <property type="entry name" value="MGH1-like_GH"/>
    <property type="match status" value="1"/>
</dbReference>
<dbReference type="PANTHER" id="PTHR10412:SF11">
    <property type="entry name" value="MANNOSYL-OLIGOSACCHARIDE GLUCOSIDASE"/>
    <property type="match status" value="1"/>
</dbReference>
<dbReference type="RefSeq" id="WP_210892677.1">
    <property type="nucleotide sequence ID" value="NZ_JAGPYQ010000002.1"/>
</dbReference>
<evidence type="ECO:0000259" key="4">
    <source>
        <dbReference type="Pfam" id="PF22422"/>
    </source>
</evidence>
<dbReference type="PANTHER" id="PTHR10412">
    <property type="entry name" value="MANNOSYL-OLIGOSACCHARIDE GLUCOSIDASE"/>
    <property type="match status" value="1"/>
</dbReference>
<sequence length="577" mass="63669">MSAPRLLDIDLGTTPFSRRGSYFAVSRVTDQQDGGVYLRTVRGDARHREIVRLLLDGGTEAQSRTTAGKLTLRHGTTRVEAVLDGPGRACLRVREGSLTLDFRATSQYDAVFQENEDTWRFIDSGANRNYRIRVIGGRARFEARWDGVRNSEARLRIAAPDGTATIVVDEYGSAVPTGPLDDPDALAAVAQADFDAWCRTHGGAERDDPVMGDTVRLAAFVTWAAIVPPGGALRRESMLMSKNRMTNVWSWDHCFNAMALWRDPRAAADQLFAVFDHQDEHGCLPDYVNDAGVERNFVKPPIHGWSIAHLMDRGGLTEEATAALYEPLRRWTEWWFAHRVYGDDGIPSYNHGNDSGWDNATTFGVGVPVQSPDLLAHLALQMQTLALIARRTDRPDEAAAWTRRAGATVRTLCDRFWTGERFVARDTLTGEVIDSRSLLTFMPLILGELLPTAVRDTTVRRLLDGGYLTPHGPATEPPGSPHYEADGYWRGPIWAPSTMLLADGLRRSGRPDLADDIEARFMATCAGAGMAENFDAMTGAGLRDRSMTWTASVYLSMVSDRAGRRALAADALCERAS</sequence>
<gene>
    <name evidence="5" type="ORF">J8N05_42200</name>
</gene>
<dbReference type="InterPro" id="IPR004888">
    <property type="entry name" value="Glycoside_hydrolase_63"/>
</dbReference>
<keyword evidence="2" id="KW-0378">Hydrolase</keyword>
<dbReference type="Gene3D" id="1.50.10.10">
    <property type="match status" value="1"/>
</dbReference>
<feature type="domain" description="Mannosylglycerate hydrolase MGH1-like glycoside hydrolase" evidence="4">
    <location>
        <begin position="247"/>
        <end position="550"/>
    </location>
</feature>
<dbReference type="SUPFAM" id="SSF48208">
    <property type="entry name" value="Six-hairpin glycosidases"/>
    <property type="match status" value="1"/>
</dbReference>
<proteinExistence type="inferred from homology"/>
<dbReference type="GO" id="GO:0009311">
    <property type="term" value="P:oligosaccharide metabolic process"/>
    <property type="evidence" value="ECO:0007669"/>
    <property type="project" value="InterPro"/>
</dbReference>
<evidence type="ECO:0000256" key="1">
    <source>
        <dbReference type="ARBA" id="ARBA00010833"/>
    </source>
</evidence>
<dbReference type="AlphaFoldDB" id="A0A940Y566"/>
<dbReference type="InterPro" id="IPR012341">
    <property type="entry name" value="6hp_glycosidase-like_sf"/>
</dbReference>
<comment type="caution">
    <text evidence="5">The sequence shown here is derived from an EMBL/GenBank/DDBJ whole genome shotgun (WGS) entry which is preliminary data.</text>
</comment>
<dbReference type="GO" id="GO:0004573">
    <property type="term" value="F:Glc3Man9GlcNAc2 oligosaccharide glucosidase activity"/>
    <property type="evidence" value="ECO:0007669"/>
    <property type="project" value="InterPro"/>
</dbReference>
<evidence type="ECO:0000256" key="2">
    <source>
        <dbReference type="ARBA" id="ARBA00022801"/>
    </source>
</evidence>
<protein>
    <submittedName>
        <fullName evidence="5">Glycogen debranching protein</fullName>
    </submittedName>
</protein>
<reference evidence="5 6" key="1">
    <citation type="submission" date="2021-04" db="EMBL/GenBank/DDBJ databases">
        <authorList>
            <person name="Tang X."/>
            <person name="Zhou X."/>
            <person name="Chen X."/>
            <person name="Cernava T."/>
            <person name="Zhang C."/>
        </authorList>
    </citation>
    <scope>NUCLEOTIDE SEQUENCE [LARGE SCALE GENOMIC DNA]</scope>
    <source>
        <strain evidence="5 6">BH-SS-21</strain>
    </source>
</reference>
<organism evidence="5 6">
    <name type="scientific">Streptomyces liliiviolaceus</name>
    <dbReference type="NCBI Taxonomy" id="2823109"/>
    <lineage>
        <taxon>Bacteria</taxon>
        <taxon>Bacillati</taxon>
        <taxon>Actinomycetota</taxon>
        <taxon>Actinomycetes</taxon>
        <taxon>Kitasatosporales</taxon>
        <taxon>Streptomycetaceae</taxon>
        <taxon>Streptomyces</taxon>
    </lineage>
</organism>
<evidence type="ECO:0000256" key="3">
    <source>
        <dbReference type="ARBA" id="ARBA00023295"/>
    </source>
</evidence>
<dbReference type="EMBL" id="JAGPYQ010000002">
    <property type="protein sequence ID" value="MBQ0854778.1"/>
    <property type="molecule type" value="Genomic_DNA"/>
</dbReference>
<dbReference type="GO" id="GO:0006487">
    <property type="term" value="P:protein N-linked glycosylation"/>
    <property type="evidence" value="ECO:0007669"/>
    <property type="project" value="TreeGrafter"/>
</dbReference>
<dbReference type="InterPro" id="IPR008928">
    <property type="entry name" value="6-hairpin_glycosidase_sf"/>
</dbReference>
<comment type="similarity">
    <text evidence="1">Belongs to the glycosyl hydrolase 63 family.</text>
</comment>
<keyword evidence="6" id="KW-1185">Reference proteome</keyword>
<evidence type="ECO:0000313" key="5">
    <source>
        <dbReference type="EMBL" id="MBQ0854778.1"/>
    </source>
</evidence>
<evidence type="ECO:0000313" key="6">
    <source>
        <dbReference type="Proteomes" id="UP000677413"/>
    </source>
</evidence>